<dbReference type="InterPro" id="IPR011010">
    <property type="entry name" value="DNA_brk_join_enz"/>
</dbReference>
<gene>
    <name evidence="6" type="ORF">POL67_35540</name>
</gene>
<reference evidence="6 7" key="1">
    <citation type="submission" date="2022-11" db="EMBL/GenBank/DDBJ databases">
        <title>Minimal conservation of predation-associated metabolite biosynthetic gene clusters underscores biosynthetic potential of Myxococcota including descriptions for ten novel species: Archangium lansinium sp. nov., Myxococcus landrumus sp. nov., Nannocystis bai.</title>
        <authorList>
            <person name="Ahearne A."/>
            <person name="Stevens C."/>
            <person name="Dowd S."/>
        </authorList>
    </citation>
    <scope>NUCLEOTIDE SEQUENCE [LARGE SCALE GENOMIC DNA]</scope>
    <source>
        <strain evidence="6 7">RJM3</strain>
    </source>
</reference>
<dbReference type="Gene3D" id="1.10.443.10">
    <property type="entry name" value="Intergrase catalytic core"/>
    <property type="match status" value="1"/>
</dbReference>
<dbReference type="Proteomes" id="UP001221411">
    <property type="component" value="Unassembled WGS sequence"/>
</dbReference>
<keyword evidence="2" id="KW-0238">DNA-binding</keyword>
<feature type="domain" description="Tyr recombinase" evidence="5">
    <location>
        <begin position="135"/>
        <end position="322"/>
    </location>
</feature>
<evidence type="ECO:0000313" key="7">
    <source>
        <dbReference type="Proteomes" id="UP001221411"/>
    </source>
</evidence>
<dbReference type="EMBL" id="JAQNDO010000001">
    <property type="protein sequence ID" value="MDC0746696.1"/>
    <property type="molecule type" value="Genomic_DNA"/>
</dbReference>
<name>A0ABT5F0T1_9BACT</name>
<evidence type="ECO:0000259" key="5">
    <source>
        <dbReference type="PROSITE" id="PS51898"/>
    </source>
</evidence>
<protein>
    <submittedName>
        <fullName evidence="6">Tyrosine-type recombinase/integrase</fullName>
    </submittedName>
</protein>
<dbReference type="InterPro" id="IPR002104">
    <property type="entry name" value="Integrase_catalytic"/>
</dbReference>
<comment type="caution">
    <text evidence="6">The sequence shown here is derived from an EMBL/GenBank/DDBJ whole genome shotgun (WGS) entry which is preliminary data.</text>
</comment>
<sequence>MDVRGTSGVVGCGANVQGMTLAPRAPEERPNPAIVYIGGLQSPRSREAVRGRLNRVARFFRAGTTAATFPWHELQYEDMQRLRGHLAESCAHTTANYILTSVRKTMRAAWRLGLIDGDHFERVTDVERVRGESPPAGRALSLDEVRALIDAAKSDSRRWRGKRDAALVVLLYCAGIRRAEVAGLELDDLVEENGRVFLDVLGKGNKRRRVPLPREAKPIVDEWLDVRGRKAGPLFPGRSRRGQDVRGRPMRGTSVWKIVVKLVKRAGIEHVNPHFFRYTFISTLLDESGDVSAIQKLAGHANVTTTLRYDRRGERAKEQAVDKLPMPFGRPDEET</sequence>
<feature type="region of interest" description="Disordered" evidence="4">
    <location>
        <begin position="312"/>
        <end position="335"/>
    </location>
</feature>
<keyword evidence="7" id="KW-1185">Reference proteome</keyword>
<dbReference type="InterPro" id="IPR050090">
    <property type="entry name" value="Tyrosine_recombinase_XerCD"/>
</dbReference>
<evidence type="ECO:0000256" key="4">
    <source>
        <dbReference type="SAM" id="MobiDB-lite"/>
    </source>
</evidence>
<evidence type="ECO:0000256" key="1">
    <source>
        <dbReference type="ARBA" id="ARBA00008857"/>
    </source>
</evidence>
<proteinExistence type="inferred from homology"/>
<evidence type="ECO:0000313" key="6">
    <source>
        <dbReference type="EMBL" id="MDC0746696.1"/>
    </source>
</evidence>
<dbReference type="SUPFAM" id="SSF56349">
    <property type="entry name" value="DNA breaking-rejoining enzymes"/>
    <property type="match status" value="1"/>
</dbReference>
<dbReference type="InterPro" id="IPR013762">
    <property type="entry name" value="Integrase-like_cat_sf"/>
</dbReference>
<accession>A0ABT5F0T1</accession>
<keyword evidence="3" id="KW-0233">DNA recombination</keyword>
<evidence type="ECO:0000256" key="3">
    <source>
        <dbReference type="ARBA" id="ARBA00023172"/>
    </source>
</evidence>
<dbReference type="PANTHER" id="PTHR30349:SF41">
    <property type="entry name" value="INTEGRASE_RECOMBINASE PROTEIN MJ0367-RELATED"/>
    <property type="match status" value="1"/>
</dbReference>
<dbReference type="Pfam" id="PF00589">
    <property type="entry name" value="Phage_integrase"/>
    <property type="match status" value="1"/>
</dbReference>
<dbReference type="PANTHER" id="PTHR30349">
    <property type="entry name" value="PHAGE INTEGRASE-RELATED"/>
    <property type="match status" value="1"/>
</dbReference>
<dbReference type="PROSITE" id="PS51898">
    <property type="entry name" value="TYR_RECOMBINASE"/>
    <property type="match status" value="1"/>
</dbReference>
<feature type="compositionally biased region" description="Basic and acidic residues" evidence="4">
    <location>
        <begin position="312"/>
        <end position="321"/>
    </location>
</feature>
<organism evidence="6 7">
    <name type="scientific">Polyangium mundeleinium</name>
    <dbReference type="NCBI Taxonomy" id="2995306"/>
    <lineage>
        <taxon>Bacteria</taxon>
        <taxon>Pseudomonadati</taxon>
        <taxon>Myxococcota</taxon>
        <taxon>Polyangia</taxon>
        <taxon>Polyangiales</taxon>
        <taxon>Polyangiaceae</taxon>
        <taxon>Polyangium</taxon>
    </lineage>
</organism>
<dbReference type="RefSeq" id="WP_271925071.1">
    <property type="nucleotide sequence ID" value="NZ_JAQNDO010000001.1"/>
</dbReference>
<comment type="similarity">
    <text evidence="1">Belongs to the 'phage' integrase family.</text>
</comment>
<evidence type="ECO:0000256" key="2">
    <source>
        <dbReference type="ARBA" id="ARBA00023125"/>
    </source>
</evidence>